<feature type="transmembrane region" description="Helical" evidence="1">
    <location>
        <begin position="32"/>
        <end position="56"/>
    </location>
</feature>
<sequence length="75" mass="8533">MLSWPHPYTADRAYTLNGKLRPRDNYLAAGKLSAPSVVSILFDGIGWRLLLCFFLVTGSRDSFTTFLVDRTLPRR</sequence>
<accession>A0A852VJ44</accession>
<keyword evidence="1" id="KW-0812">Transmembrane</keyword>
<protein>
    <submittedName>
        <fullName evidence="2">Uncharacterized protein</fullName>
    </submittedName>
</protein>
<keyword evidence="1" id="KW-1133">Transmembrane helix</keyword>
<dbReference type="EMBL" id="JACCCU010000001">
    <property type="protein sequence ID" value="NYF90185.1"/>
    <property type="molecule type" value="Genomic_DNA"/>
</dbReference>
<organism evidence="2 3">
    <name type="scientific">Tunturiibacter lichenicola</name>
    <dbReference type="NCBI Taxonomy" id="2051959"/>
    <lineage>
        <taxon>Bacteria</taxon>
        <taxon>Pseudomonadati</taxon>
        <taxon>Acidobacteriota</taxon>
        <taxon>Terriglobia</taxon>
        <taxon>Terriglobales</taxon>
        <taxon>Acidobacteriaceae</taxon>
        <taxon>Tunturiibacter</taxon>
    </lineage>
</organism>
<dbReference type="AlphaFoldDB" id="A0A852VJ44"/>
<gene>
    <name evidence="2" type="ORF">HDF08_002252</name>
</gene>
<comment type="caution">
    <text evidence="2">The sequence shown here is derived from an EMBL/GenBank/DDBJ whole genome shotgun (WGS) entry which is preliminary data.</text>
</comment>
<reference evidence="2 3" key="1">
    <citation type="submission" date="2020-07" db="EMBL/GenBank/DDBJ databases">
        <title>Genomic Encyclopedia of Type Strains, Phase IV (KMG-V): Genome sequencing to study the core and pangenomes of soil and plant-associated prokaryotes.</title>
        <authorList>
            <person name="Whitman W."/>
        </authorList>
    </citation>
    <scope>NUCLEOTIDE SEQUENCE [LARGE SCALE GENOMIC DNA]</scope>
    <source>
        <strain evidence="2 3">M8UP22</strain>
    </source>
</reference>
<evidence type="ECO:0000256" key="1">
    <source>
        <dbReference type="SAM" id="Phobius"/>
    </source>
</evidence>
<evidence type="ECO:0000313" key="3">
    <source>
        <dbReference type="Proteomes" id="UP000564385"/>
    </source>
</evidence>
<proteinExistence type="predicted"/>
<evidence type="ECO:0000313" key="2">
    <source>
        <dbReference type="EMBL" id="NYF90185.1"/>
    </source>
</evidence>
<name>A0A852VJ44_9BACT</name>
<dbReference type="Proteomes" id="UP000564385">
    <property type="component" value="Unassembled WGS sequence"/>
</dbReference>
<keyword evidence="1" id="KW-0472">Membrane</keyword>